<keyword evidence="2" id="KW-1185">Reference proteome</keyword>
<protein>
    <submittedName>
        <fullName evidence="1">Uncharacterized protein</fullName>
    </submittedName>
</protein>
<evidence type="ECO:0000313" key="2">
    <source>
        <dbReference type="Proteomes" id="UP000762676"/>
    </source>
</evidence>
<name>A0AAV4IJL8_9GAST</name>
<sequence length="140" mass="15621">MGCGLRASPHYKGIAYAKDGDRTLTLLFDIHGFIAGIQVGIPYEEGNPHLFPSENIRRPFALEDAPDQHFITTVYFIKPDKICAKGREEAEFVEHGTGEGLWLQTGQFPNSAIHVPRQETQLGVPWVEGKCYKKMGGLIH</sequence>
<dbReference type="Proteomes" id="UP000762676">
    <property type="component" value="Unassembled WGS sequence"/>
</dbReference>
<dbReference type="EMBL" id="BMAT01013277">
    <property type="protein sequence ID" value="GFS08996.1"/>
    <property type="molecule type" value="Genomic_DNA"/>
</dbReference>
<reference evidence="1 2" key="1">
    <citation type="journal article" date="2021" name="Elife">
        <title>Chloroplast acquisition without the gene transfer in kleptoplastic sea slugs, Plakobranchus ocellatus.</title>
        <authorList>
            <person name="Maeda T."/>
            <person name="Takahashi S."/>
            <person name="Yoshida T."/>
            <person name="Shimamura S."/>
            <person name="Takaki Y."/>
            <person name="Nagai Y."/>
            <person name="Toyoda A."/>
            <person name="Suzuki Y."/>
            <person name="Arimoto A."/>
            <person name="Ishii H."/>
            <person name="Satoh N."/>
            <person name="Nishiyama T."/>
            <person name="Hasebe M."/>
            <person name="Maruyama T."/>
            <person name="Minagawa J."/>
            <person name="Obokata J."/>
            <person name="Shigenobu S."/>
        </authorList>
    </citation>
    <scope>NUCLEOTIDE SEQUENCE [LARGE SCALE GENOMIC DNA]</scope>
</reference>
<gene>
    <name evidence="1" type="ORF">ElyMa_006609600</name>
</gene>
<comment type="caution">
    <text evidence="1">The sequence shown here is derived from an EMBL/GenBank/DDBJ whole genome shotgun (WGS) entry which is preliminary data.</text>
</comment>
<dbReference type="AlphaFoldDB" id="A0AAV4IJL8"/>
<accession>A0AAV4IJL8</accession>
<proteinExistence type="predicted"/>
<organism evidence="1 2">
    <name type="scientific">Elysia marginata</name>
    <dbReference type="NCBI Taxonomy" id="1093978"/>
    <lineage>
        <taxon>Eukaryota</taxon>
        <taxon>Metazoa</taxon>
        <taxon>Spiralia</taxon>
        <taxon>Lophotrochozoa</taxon>
        <taxon>Mollusca</taxon>
        <taxon>Gastropoda</taxon>
        <taxon>Heterobranchia</taxon>
        <taxon>Euthyneura</taxon>
        <taxon>Panpulmonata</taxon>
        <taxon>Sacoglossa</taxon>
        <taxon>Placobranchoidea</taxon>
        <taxon>Plakobranchidae</taxon>
        <taxon>Elysia</taxon>
    </lineage>
</organism>
<evidence type="ECO:0000313" key="1">
    <source>
        <dbReference type="EMBL" id="GFS08996.1"/>
    </source>
</evidence>